<protein>
    <submittedName>
        <fullName evidence="2">Putative membrane protein</fullName>
    </submittedName>
</protein>
<dbReference type="PATRIC" id="fig|992035.3.peg.1309"/>
<gene>
    <name evidence="2" type="ORF">HPHPA11_1340</name>
</gene>
<feature type="transmembrane region" description="Helical" evidence="1">
    <location>
        <begin position="12"/>
        <end position="32"/>
    </location>
</feature>
<evidence type="ECO:0000313" key="3">
    <source>
        <dbReference type="Proteomes" id="UP000012243"/>
    </source>
</evidence>
<accession>N4TU78</accession>
<proteinExistence type="predicted"/>
<dbReference type="EMBL" id="AOTW01000001">
    <property type="protein sequence ID" value="ENH60186.1"/>
    <property type="molecule type" value="Genomic_DNA"/>
</dbReference>
<comment type="caution">
    <text evidence="2">The sequence shown here is derived from an EMBL/GenBank/DDBJ whole genome shotgun (WGS) entry which is preliminary data.</text>
</comment>
<sequence>MASFKKSLKILFFDIFNSSFLCIDHLFVVFMLDDFQSL</sequence>
<name>N4TU78_HELPX</name>
<dbReference type="Proteomes" id="UP000012243">
    <property type="component" value="Unassembled WGS sequence"/>
</dbReference>
<keyword evidence="1" id="KW-0812">Transmembrane</keyword>
<dbReference type="AlphaFoldDB" id="N4TU78"/>
<keyword evidence="1" id="KW-1133">Transmembrane helix</keyword>
<evidence type="ECO:0000256" key="1">
    <source>
        <dbReference type="SAM" id="Phobius"/>
    </source>
</evidence>
<keyword evidence="1" id="KW-0472">Membrane</keyword>
<evidence type="ECO:0000313" key="2">
    <source>
        <dbReference type="EMBL" id="ENH60186.1"/>
    </source>
</evidence>
<organism evidence="2 3">
    <name type="scientific">Helicobacter pylori Hp A-11</name>
    <dbReference type="NCBI Taxonomy" id="992035"/>
    <lineage>
        <taxon>Bacteria</taxon>
        <taxon>Pseudomonadati</taxon>
        <taxon>Campylobacterota</taxon>
        <taxon>Epsilonproteobacteria</taxon>
        <taxon>Campylobacterales</taxon>
        <taxon>Helicobacteraceae</taxon>
        <taxon>Helicobacter</taxon>
    </lineage>
</organism>
<reference evidence="2 3" key="1">
    <citation type="submission" date="2013-02" db="EMBL/GenBank/DDBJ databases">
        <title>Comparative Sequence Analysis of H. pylori Isolates.</title>
        <authorList>
            <person name="Blanchard T.G."/>
            <person name="Czinn S.J."/>
            <person name="McCracken C.M."/>
            <person name="Abolude K.A."/>
            <person name="Shefchek K.S."/>
            <person name="Maroo A.M."/>
            <person name="Santana-Cruz I.S."/>
            <person name="Tallon L.J."/>
            <person name="Ficke F.W.F."/>
        </authorList>
    </citation>
    <scope>NUCLEOTIDE SEQUENCE [LARGE SCALE GENOMIC DNA]</scope>
    <source>
        <strain evidence="2 3">Hp A-11</strain>
    </source>
</reference>